<dbReference type="GO" id="GO:0030170">
    <property type="term" value="F:pyridoxal phosphate binding"/>
    <property type="evidence" value="ECO:0007669"/>
    <property type="project" value="InterPro"/>
</dbReference>
<dbReference type="PANTHER" id="PTHR43713">
    <property type="entry name" value="GLUTAMATE-1-SEMIALDEHYDE 2,1-AMINOMUTASE"/>
    <property type="match status" value="1"/>
</dbReference>
<dbReference type="PROSITE" id="PS00600">
    <property type="entry name" value="AA_TRANSFER_CLASS_3"/>
    <property type="match status" value="1"/>
</dbReference>
<evidence type="ECO:0000313" key="4">
    <source>
        <dbReference type="EMBL" id="MBC6000272.1"/>
    </source>
</evidence>
<comment type="similarity">
    <text evidence="3">Belongs to the class-III pyridoxal-phosphate-dependent aminotransferase family.</text>
</comment>
<comment type="caution">
    <text evidence="4">The sequence shown here is derived from an EMBL/GenBank/DDBJ whole genome shotgun (WGS) entry which is preliminary data.</text>
</comment>
<evidence type="ECO:0000256" key="3">
    <source>
        <dbReference type="RuleBase" id="RU003560"/>
    </source>
</evidence>
<dbReference type="InterPro" id="IPR015422">
    <property type="entry name" value="PyrdxlP-dep_Trfase_small"/>
</dbReference>
<dbReference type="InterPro" id="IPR005814">
    <property type="entry name" value="Aminotrans_3"/>
</dbReference>
<evidence type="ECO:0000256" key="1">
    <source>
        <dbReference type="ARBA" id="ARBA00001933"/>
    </source>
</evidence>
<dbReference type="Gene3D" id="3.90.1150.10">
    <property type="entry name" value="Aspartate Aminotransferase, domain 1"/>
    <property type="match status" value="1"/>
</dbReference>
<dbReference type="GO" id="GO:0008483">
    <property type="term" value="F:transaminase activity"/>
    <property type="evidence" value="ECO:0007669"/>
    <property type="project" value="UniProtKB-KW"/>
</dbReference>
<dbReference type="SUPFAM" id="SSF53383">
    <property type="entry name" value="PLP-dependent transferases"/>
    <property type="match status" value="1"/>
</dbReference>
<dbReference type="Pfam" id="PF00202">
    <property type="entry name" value="Aminotran_3"/>
    <property type="match status" value="1"/>
</dbReference>
<evidence type="ECO:0000256" key="2">
    <source>
        <dbReference type="ARBA" id="ARBA00022898"/>
    </source>
</evidence>
<reference evidence="4" key="1">
    <citation type="submission" date="2020-08" db="EMBL/GenBank/DDBJ databases">
        <authorList>
            <person name="Liu C."/>
            <person name="Sun Q."/>
        </authorList>
    </citation>
    <scope>NUCLEOTIDE SEQUENCE</scope>
    <source>
        <strain evidence="4">BX16</strain>
    </source>
</reference>
<dbReference type="PANTHER" id="PTHR43713:SF3">
    <property type="entry name" value="GLUTAMATE-1-SEMIALDEHYDE 2,1-AMINOMUTASE 1, CHLOROPLASTIC-RELATED"/>
    <property type="match status" value="1"/>
</dbReference>
<gene>
    <name evidence="4" type="ORF">H8876_09700</name>
</gene>
<dbReference type="RefSeq" id="WP_249287576.1">
    <property type="nucleotide sequence ID" value="NZ_JACRWC010000113.1"/>
</dbReference>
<dbReference type="InterPro" id="IPR049704">
    <property type="entry name" value="Aminotrans_3_PPA_site"/>
</dbReference>
<keyword evidence="5" id="KW-1185">Reference proteome</keyword>
<protein>
    <submittedName>
        <fullName evidence="4">Aminotransferase class III-fold pyridoxal phosphate-dependent enzyme</fullName>
    </submittedName>
</protein>
<proteinExistence type="inferred from homology"/>
<sequence>MSKLLNEYDYAAVHAQAQELMKKRKHLKRSAVEKYMKYFNDKCAKSKIETEKAKNAVPGGIQHNLANNHPFALAIEKADGPYLYDIDGNRYIDFLCAGGPTILGNNWPAVRDAAINQIRENGPVSGLYSVYERELAELIKKYYPTVELFRALGSGTEADIIAIRLARAFTGKKHIIRFSGGYHGWSDQLVYNDGCTTEAMKNGVPAECFQNTHEVPINDVEALEAMIKKYENEGGVAAFIMEAVGQDSGAVPTTKEYHKAARELCDKYGMLLIYDEVVTGFRLGMGGAQSIFGTSPDLTVFGKIIGGGYAGSGGIGGRKEIMSMLTAGVDASDNIKVKVGGTMTANPLTSLAGITVIKELERLNVHDALDKASDYFMRGIADLSEKYDVPAIIYHHSSILHIDVSGVQHVPYCIDSKDPQFQSQLEDAYMNYIEFSMALAAEGLIIANGGKTYLPYGSIDILDDALAVYERVFSQYE</sequence>
<dbReference type="InterPro" id="IPR015421">
    <property type="entry name" value="PyrdxlP-dep_Trfase_major"/>
</dbReference>
<keyword evidence="2 3" id="KW-0663">Pyridoxal phosphate</keyword>
<comment type="cofactor">
    <cofactor evidence="1">
        <name>pyridoxal 5'-phosphate</name>
        <dbReference type="ChEBI" id="CHEBI:597326"/>
    </cofactor>
</comment>
<accession>A0A923NGP6</accession>
<dbReference type="Gene3D" id="3.40.640.10">
    <property type="entry name" value="Type I PLP-dependent aspartate aminotransferase-like (Major domain)"/>
    <property type="match status" value="1"/>
</dbReference>
<dbReference type="InterPro" id="IPR015424">
    <property type="entry name" value="PyrdxlP-dep_Trfase"/>
</dbReference>
<dbReference type="Proteomes" id="UP000644115">
    <property type="component" value="Unassembled WGS sequence"/>
</dbReference>
<organism evidence="4 5">
    <name type="scientific">Lentihominibacter faecis</name>
    <dbReference type="NCBI Taxonomy" id="2764712"/>
    <lineage>
        <taxon>Bacteria</taxon>
        <taxon>Bacillati</taxon>
        <taxon>Bacillota</taxon>
        <taxon>Clostridia</taxon>
        <taxon>Peptostreptococcales</taxon>
        <taxon>Anaerovoracaceae</taxon>
        <taxon>Lentihominibacter</taxon>
    </lineage>
</organism>
<name>A0A923NGP6_9FIRM</name>
<evidence type="ECO:0000313" key="5">
    <source>
        <dbReference type="Proteomes" id="UP000644115"/>
    </source>
</evidence>
<dbReference type="EMBL" id="JACRWC010000113">
    <property type="protein sequence ID" value="MBC6000272.1"/>
    <property type="molecule type" value="Genomic_DNA"/>
</dbReference>
<keyword evidence="4" id="KW-0808">Transferase</keyword>
<keyword evidence="4" id="KW-0032">Aminotransferase</keyword>
<dbReference type="AlphaFoldDB" id="A0A923NGP6"/>